<keyword evidence="1" id="KW-0862">Zinc</keyword>
<dbReference type="SMART" id="SM00355">
    <property type="entry name" value="ZnF_C2H2"/>
    <property type="match status" value="3"/>
</dbReference>
<accession>A0A914V309</accession>
<dbReference type="InterPro" id="IPR013087">
    <property type="entry name" value="Znf_C2H2_type"/>
</dbReference>
<evidence type="ECO:0000313" key="3">
    <source>
        <dbReference type="Proteomes" id="UP000887566"/>
    </source>
</evidence>
<dbReference type="AlphaFoldDB" id="A0A914V309"/>
<dbReference type="WBParaSite" id="PSAMB.scaffold1487size30842.g13461.t1">
    <property type="protein sequence ID" value="PSAMB.scaffold1487size30842.g13461.t1"/>
    <property type="gene ID" value="PSAMB.scaffold1487size30842.g13461"/>
</dbReference>
<dbReference type="GO" id="GO:0008270">
    <property type="term" value="F:zinc ion binding"/>
    <property type="evidence" value="ECO:0007669"/>
    <property type="project" value="UniProtKB-KW"/>
</dbReference>
<dbReference type="PROSITE" id="PS50157">
    <property type="entry name" value="ZINC_FINGER_C2H2_2"/>
    <property type="match status" value="1"/>
</dbReference>
<dbReference type="PROSITE" id="PS00028">
    <property type="entry name" value="ZINC_FINGER_C2H2_1"/>
    <property type="match status" value="3"/>
</dbReference>
<protein>
    <submittedName>
        <fullName evidence="4">C2H2-type domain-containing protein</fullName>
    </submittedName>
</protein>
<keyword evidence="1" id="KW-0479">Metal-binding</keyword>
<organism evidence="3 4">
    <name type="scientific">Plectus sambesii</name>
    <dbReference type="NCBI Taxonomy" id="2011161"/>
    <lineage>
        <taxon>Eukaryota</taxon>
        <taxon>Metazoa</taxon>
        <taxon>Ecdysozoa</taxon>
        <taxon>Nematoda</taxon>
        <taxon>Chromadorea</taxon>
        <taxon>Plectida</taxon>
        <taxon>Plectina</taxon>
        <taxon>Plectoidea</taxon>
        <taxon>Plectidae</taxon>
        <taxon>Plectus</taxon>
    </lineage>
</organism>
<evidence type="ECO:0000256" key="1">
    <source>
        <dbReference type="PROSITE-ProRule" id="PRU00042"/>
    </source>
</evidence>
<proteinExistence type="predicted"/>
<feature type="domain" description="C2H2-type" evidence="2">
    <location>
        <begin position="457"/>
        <end position="485"/>
    </location>
</feature>
<dbReference type="Proteomes" id="UP000887566">
    <property type="component" value="Unplaced"/>
</dbReference>
<reference evidence="4" key="1">
    <citation type="submission" date="2022-11" db="UniProtKB">
        <authorList>
            <consortium name="WormBaseParasite"/>
        </authorList>
    </citation>
    <scope>IDENTIFICATION</scope>
</reference>
<sequence length="510" mass="55975">KNVNLFLENCSLASHTQQNSIPTMTERPDSPEIEILKEVKRPLKISTAPISRLNATEIVALQSENGRTTTIAGSANRLSPPSFAATRELYRRQRQEARERGFTTGSSEDRMYAQVISNARQSTGPPATLRLPTLPFTSIAGTTTLSSNGKPQAIVQPLCSTVREGTLVPLFGSVPSSSGTLPNGLVKVTDHQYQTNARAAAFAASVASVGQTFVSSATTPLFPNTTRLHHQTATPPQANTRVLPADVFVDRPGAVAATATAGGSKPSVSVSERNVRPINLHDLLLSPPIPLSTSPNRTKPRLTKIVTQFSKQSSVDRCVDAVLNSVRRQPTTSSADVRERPALLPEKYYSRSLAFYGPEEEEEEYKGRFQCEWSGCDDVLPSNVSFVNHLLAHFLKSPVKLNADVEGQSDVSLADFCRCHFCFSIFGRPFDLQSHLLEVHSSRSARLNKSVQAVRTATCFICERAFASFAALQNHMGLVHQHPDAPYWCRKCRFRSSLHRDVLYIFVKVS</sequence>
<keyword evidence="3" id="KW-1185">Reference proteome</keyword>
<evidence type="ECO:0000313" key="4">
    <source>
        <dbReference type="WBParaSite" id="PSAMB.scaffold1487size30842.g13461.t1"/>
    </source>
</evidence>
<name>A0A914V309_9BILA</name>
<keyword evidence="1" id="KW-0863">Zinc-finger</keyword>
<evidence type="ECO:0000259" key="2">
    <source>
        <dbReference type="PROSITE" id="PS50157"/>
    </source>
</evidence>